<dbReference type="SMART" id="SM00014">
    <property type="entry name" value="acidPPc"/>
    <property type="match status" value="1"/>
</dbReference>
<evidence type="ECO:0000256" key="1">
    <source>
        <dbReference type="SAM" id="Phobius"/>
    </source>
</evidence>
<name>A0A430F8X1_9BIFI</name>
<comment type="caution">
    <text evidence="3">The sequence shown here is derived from an EMBL/GenBank/DDBJ whole genome shotgun (WGS) entry which is preliminary data.</text>
</comment>
<dbReference type="GO" id="GO:0016747">
    <property type="term" value="F:acyltransferase activity, transferring groups other than amino-acyl groups"/>
    <property type="evidence" value="ECO:0007669"/>
    <property type="project" value="InterPro"/>
</dbReference>
<proteinExistence type="predicted"/>
<dbReference type="PROSITE" id="PS00099">
    <property type="entry name" value="THIOLASE_3"/>
    <property type="match status" value="1"/>
</dbReference>
<dbReference type="InterPro" id="IPR020610">
    <property type="entry name" value="Thiolase_AS"/>
</dbReference>
<reference evidence="3 4" key="1">
    <citation type="submission" date="2018-09" db="EMBL/GenBank/DDBJ databases">
        <title>Characterization of the phylogenetic diversity of five novel species belonging to the genus Bifidobacterium.</title>
        <authorList>
            <person name="Lugli G.A."/>
            <person name="Duranti S."/>
            <person name="Milani C."/>
        </authorList>
    </citation>
    <scope>NUCLEOTIDE SEQUENCE [LARGE SCALE GENOMIC DNA]</scope>
    <source>
        <strain evidence="3 4">2020B</strain>
    </source>
</reference>
<keyword evidence="4" id="KW-1185">Reference proteome</keyword>
<dbReference type="PANTHER" id="PTHR14969:SF13">
    <property type="entry name" value="AT30094P"/>
    <property type="match status" value="1"/>
</dbReference>
<keyword evidence="1" id="KW-0472">Membrane</keyword>
<dbReference type="InterPro" id="IPR036938">
    <property type="entry name" value="PAP2/HPO_sf"/>
</dbReference>
<accession>A0A430F8X1</accession>
<dbReference type="InterPro" id="IPR000326">
    <property type="entry name" value="PAP2/HPO"/>
</dbReference>
<feature type="transmembrane region" description="Helical" evidence="1">
    <location>
        <begin position="29"/>
        <end position="48"/>
    </location>
</feature>
<dbReference type="SUPFAM" id="SSF48317">
    <property type="entry name" value="Acid phosphatase/Vanadium-dependent haloperoxidase"/>
    <property type="match status" value="1"/>
</dbReference>
<gene>
    <name evidence="3" type="ORF">D2E22_0688</name>
</gene>
<feature type="transmembrane region" description="Helical" evidence="1">
    <location>
        <begin position="205"/>
        <end position="228"/>
    </location>
</feature>
<evidence type="ECO:0000259" key="2">
    <source>
        <dbReference type="SMART" id="SM00014"/>
    </source>
</evidence>
<feature type="transmembrane region" description="Helical" evidence="1">
    <location>
        <begin position="153"/>
        <end position="171"/>
    </location>
</feature>
<protein>
    <submittedName>
        <fullName evidence="3">Type II phosphatidic acid phosphatase protein</fullName>
    </submittedName>
</protein>
<dbReference type="PANTHER" id="PTHR14969">
    <property type="entry name" value="SPHINGOSINE-1-PHOSPHATE PHOSPHOHYDROLASE"/>
    <property type="match status" value="1"/>
</dbReference>
<feature type="domain" description="Phosphatidic acid phosphatase type 2/haloperoxidase" evidence="2">
    <location>
        <begin position="107"/>
        <end position="220"/>
    </location>
</feature>
<keyword evidence="1" id="KW-1133">Transmembrane helix</keyword>
<sequence length="239" mass="25841">MQICDPAIHESRETQTDQASFLRRRGWQIVGVLAVCGATALGVAVLLAHGGPLPMDTAVYAWLSAHVISPSLTPAVVAFTHMSGAATLIGLTVVILGAACALRRWRIGVAAAVNLAVEATLNEILKRIVARPRPPIEHRLIAEQGFSFPSGHAMASTAFYGFLIYLVYRYWRRAIKWVAIVLLALIPPIVMATRVYLGVHYASDVLAGCLYSIAYLTLLSIPIMRLTLLPASSDSPERA</sequence>
<dbReference type="Proteomes" id="UP000288052">
    <property type="component" value="Unassembled WGS sequence"/>
</dbReference>
<dbReference type="CDD" id="cd03392">
    <property type="entry name" value="PAP2_like_2"/>
    <property type="match status" value="1"/>
</dbReference>
<dbReference type="AlphaFoldDB" id="A0A430F8X1"/>
<dbReference type="OrthoDB" id="5289372at2"/>
<evidence type="ECO:0000313" key="3">
    <source>
        <dbReference type="EMBL" id="RSX49268.1"/>
    </source>
</evidence>
<dbReference type="EMBL" id="QXGI01000002">
    <property type="protein sequence ID" value="RSX49268.1"/>
    <property type="molecule type" value="Genomic_DNA"/>
</dbReference>
<dbReference type="Gene3D" id="1.20.144.10">
    <property type="entry name" value="Phosphatidic acid phosphatase type 2/haloperoxidase"/>
    <property type="match status" value="2"/>
</dbReference>
<dbReference type="RefSeq" id="WP_126031724.1">
    <property type="nucleotide sequence ID" value="NZ_QXGI01000002.1"/>
</dbReference>
<evidence type="ECO:0000313" key="4">
    <source>
        <dbReference type="Proteomes" id="UP000288052"/>
    </source>
</evidence>
<feature type="transmembrane region" description="Helical" evidence="1">
    <location>
        <begin position="86"/>
        <end position="105"/>
    </location>
</feature>
<keyword evidence="1" id="KW-0812">Transmembrane</keyword>
<feature type="transmembrane region" description="Helical" evidence="1">
    <location>
        <begin position="60"/>
        <end position="79"/>
    </location>
</feature>
<dbReference type="Pfam" id="PF01569">
    <property type="entry name" value="PAP2"/>
    <property type="match status" value="1"/>
</dbReference>
<feature type="transmembrane region" description="Helical" evidence="1">
    <location>
        <begin position="178"/>
        <end position="199"/>
    </location>
</feature>
<organism evidence="3 4">
    <name type="scientific">Bifidobacterium castoris</name>
    <dbReference type="NCBI Taxonomy" id="2306972"/>
    <lineage>
        <taxon>Bacteria</taxon>
        <taxon>Bacillati</taxon>
        <taxon>Actinomycetota</taxon>
        <taxon>Actinomycetes</taxon>
        <taxon>Bifidobacteriales</taxon>
        <taxon>Bifidobacteriaceae</taxon>
        <taxon>Bifidobacterium</taxon>
    </lineage>
</organism>